<reference evidence="5" key="1">
    <citation type="submission" date="2016-09" db="EMBL/GenBank/DDBJ databases">
        <authorList>
            <person name="Gulvik C.A."/>
        </authorList>
    </citation>
    <scope>NUCLEOTIDE SEQUENCE [LARGE SCALE GENOMIC DNA]</scope>
    <source>
        <strain evidence="5">LMG 26676</strain>
    </source>
</reference>
<dbReference type="InterPro" id="IPR007737">
    <property type="entry name" value="Mga_HTH"/>
</dbReference>
<gene>
    <name evidence="4" type="ORF">BCR24_09530</name>
</gene>
<evidence type="ECO:0000259" key="3">
    <source>
        <dbReference type="Pfam" id="PF05043"/>
    </source>
</evidence>
<comment type="caution">
    <text evidence="4">The sequence shown here is derived from an EMBL/GenBank/DDBJ whole genome shotgun (WGS) entry which is preliminary data.</text>
</comment>
<dbReference type="PANTHER" id="PTHR30185:SF12">
    <property type="entry name" value="TRANSCRIPTIONAL REGULATOR MANR"/>
    <property type="match status" value="1"/>
</dbReference>
<evidence type="ECO:0000256" key="2">
    <source>
        <dbReference type="ARBA" id="ARBA00023163"/>
    </source>
</evidence>
<dbReference type="InterPro" id="IPR036388">
    <property type="entry name" value="WH-like_DNA-bd_sf"/>
</dbReference>
<evidence type="ECO:0000256" key="1">
    <source>
        <dbReference type="ARBA" id="ARBA00023015"/>
    </source>
</evidence>
<dbReference type="RefSeq" id="WP_069641471.1">
    <property type="nucleotide sequence ID" value="NZ_JAFBEZ010000008.1"/>
</dbReference>
<keyword evidence="5" id="KW-1185">Reference proteome</keyword>
<dbReference type="Pfam" id="PF05043">
    <property type="entry name" value="Mga"/>
    <property type="match status" value="1"/>
</dbReference>
<dbReference type="Proteomes" id="UP000094469">
    <property type="component" value="Unassembled WGS sequence"/>
</dbReference>
<dbReference type="PANTHER" id="PTHR30185">
    <property type="entry name" value="CRYPTIC BETA-GLUCOSIDE BGL OPERON ANTITERMINATOR"/>
    <property type="match status" value="1"/>
</dbReference>
<keyword evidence="1" id="KW-0805">Transcription regulation</keyword>
<accession>A0A1E5H5F9</accession>
<evidence type="ECO:0000313" key="4">
    <source>
        <dbReference type="EMBL" id="OEG20153.1"/>
    </source>
</evidence>
<sequence length="514" mass="60608">MEKELKLESFLTRIDSRRFSVLKLFEQEHKNSLSVEQISLKLGLSERTVKQTIIDIQSDIETFGFKENVSLDLYIGSNSKLYCSLHYQLTFSIHYMLREYLKNSIFFLIIKDLLFDSSFSIKKAIDKYFVTNSTLRRYLKKIDTELHTFNLALSVKKELTITGDEATIRLFYTSLFFEVYGGENWPFSFISQKEVNDLLNKFPSSIYTPTEYSKRNYFQIFLSISILRIRKKKQIENRMLFYTYQNEAEHQHFLEEVDFIKALCPVSSIAQLKIELAFMHSLVLSYGPYSSSISISHFFIKNSELSKANFFANVLLWVNDIEQYLYEPLSLEEENELIYATCILFYRLKLFNHFNFSADKNWIEESTLDKTFKFQIDLLRGILANITKTTSLLKINDHYLKFHYIETLFSCVDVTKFMPPVHLVIFSTLGQTLKKYILNYGDLFNKFNLSIVDDVQTTVDVVISDRPLSKDNFSYLVSEQTNYVLWQEFPTKQNYEDLKELLVRICKNKLPFAI</sequence>
<dbReference type="EMBL" id="MIKC01000042">
    <property type="protein sequence ID" value="OEG20153.1"/>
    <property type="molecule type" value="Genomic_DNA"/>
</dbReference>
<dbReference type="InterPro" id="IPR050661">
    <property type="entry name" value="BglG_antiterminators"/>
</dbReference>
<proteinExistence type="predicted"/>
<dbReference type="AlphaFoldDB" id="A0A1E5H5F9"/>
<protein>
    <recommendedName>
        <fullName evidence="3">Mga helix-turn-helix domain-containing protein</fullName>
    </recommendedName>
</protein>
<dbReference type="OrthoDB" id="2192752at2"/>
<feature type="domain" description="Mga helix-turn-helix" evidence="3">
    <location>
        <begin position="90"/>
        <end position="176"/>
    </location>
</feature>
<dbReference type="Gene3D" id="1.10.10.10">
    <property type="entry name" value="Winged helix-like DNA-binding domain superfamily/Winged helix DNA-binding domain"/>
    <property type="match status" value="1"/>
</dbReference>
<keyword evidence="2" id="KW-0804">Transcription</keyword>
<dbReference type="STRING" id="1131292.BCR24_09530"/>
<evidence type="ECO:0000313" key="5">
    <source>
        <dbReference type="Proteomes" id="UP000094469"/>
    </source>
</evidence>
<name>A0A1E5H5F9_9ENTE</name>
<organism evidence="4 5">
    <name type="scientific">Enterococcus ureilyticus</name>
    <dbReference type="NCBI Taxonomy" id="1131292"/>
    <lineage>
        <taxon>Bacteria</taxon>
        <taxon>Bacillati</taxon>
        <taxon>Bacillota</taxon>
        <taxon>Bacilli</taxon>
        <taxon>Lactobacillales</taxon>
        <taxon>Enterococcaceae</taxon>
        <taxon>Enterococcus</taxon>
    </lineage>
</organism>